<keyword evidence="1" id="KW-1185">Reference proteome</keyword>
<proteinExistence type="predicted"/>
<dbReference type="AlphaFoldDB" id="A0A914RI26"/>
<organism evidence="1 2">
    <name type="scientific">Parascaris equorum</name>
    <name type="common">Equine roundworm</name>
    <dbReference type="NCBI Taxonomy" id="6256"/>
    <lineage>
        <taxon>Eukaryota</taxon>
        <taxon>Metazoa</taxon>
        <taxon>Ecdysozoa</taxon>
        <taxon>Nematoda</taxon>
        <taxon>Chromadorea</taxon>
        <taxon>Rhabditida</taxon>
        <taxon>Spirurina</taxon>
        <taxon>Ascaridomorpha</taxon>
        <taxon>Ascaridoidea</taxon>
        <taxon>Ascarididae</taxon>
        <taxon>Parascaris</taxon>
    </lineage>
</organism>
<evidence type="ECO:0000313" key="1">
    <source>
        <dbReference type="Proteomes" id="UP000887564"/>
    </source>
</evidence>
<name>A0A914RI26_PAREQ</name>
<accession>A0A914RI26</accession>
<protein>
    <submittedName>
        <fullName evidence="2">Uncharacterized protein</fullName>
    </submittedName>
</protein>
<sequence>MYNWTNVAREIAWTNNRQTCVAKMLSRLLGDCTRSSHLRAFILPSLRQFSRTSSNAARGFGNRYAQQNALTSYEVGEA</sequence>
<dbReference type="WBParaSite" id="PEQ_0000618601-mRNA-1">
    <property type="protein sequence ID" value="PEQ_0000618601-mRNA-1"/>
    <property type="gene ID" value="PEQ_0000618601"/>
</dbReference>
<evidence type="ECO:0000313" key="2">
    <source>
        <dbReference type="WBParaSite" id="PEQ_0000618601-mRNA-1"/>
    </source>
</evidence>
<reference evidence="2" key="1">
    <citation type="submission" date="2022-11" db="UniProtKB">
        <authorList>
            <consortium name="WormBaseParasite"/>
        </authorList>
    </citation>
    <scope>IDENTIFICATION</scope>
</reference>
<dbReference type="Proteomes" id="UP000887564">
    <property type="component" value="Unplaced"/>
</dbReference>